<proteinExistence type="predicted"/>
<evidence type="ECO:0000313" key="2">
    <source>
        <dbReference type="Proteomes" id="UP001199525"/>
    </source>
</evidence>
<protein>
    <submittedName>
        <fullName evidence="1">Uncharacterized protein</fullName>
    </submittedName>
</protein>
<organism evidence="1 2">
    <name type="scientific">Nostoc favosum CHAB5714</name>
    <dbReference type="NCBI Taxonomy" id="2780399"/>
    <lineage>
        <taxon>Bacteria</taxon>
        <taxon>Bacillati</taxon>
        <taxon>Cyanobacteriota</taxon>
        <taxon>Cyanophyceae</taxon>
        <taxon>Nostocales</taxon>
        <taxon>Nostocaceae</taxon>
        <taxon>Nostoc</taxon>
        <taxon>Nostoc favosum</taxon>
    </lineage>
</organism>
<dbReference type="Proteomes" id="UP001199525">
    <property type="component" value="Unassembled WGS sequence"/>
</dbReference>
<reference evidence="1 2" key="1">
    <citation type="journal article" date="2021" name="Microorganisms">
        <title>Genome Evolution of Filamentous Cyanobacterium Nostoc Species: From Facultative Symbiosis to Free Living.</title>
        <authorList>
            <person name="Huo D."/>
            <person name="Li H."/>
            <person name="Cai F."/>
            <person name="Guo X."/>
            <person name="Qiao Z."/>
            <person name="Wang W."/>
            <person name="Yu G."/>
            <person name="Li R."/>
        </authorList>
    </citation>
    <scope>NUCLEOTIDE SEQUENCE [LARGE SCALE GENOMIC DNA]</scope>
    <source>
        <strain evidence="1 2">CHAB 5714</strain>
    </source>
</reference>
<dbReference type="RefSeq" id="WP_229488454.1">
    <property type="nucleotide sequence ID" value="NZ_JAIVFQ010000062.1"/>
</dbReference>
<evidence type="ECO:0000313" key="1">
    <source>
        <dbReference type="EMBL" id="MCC5602920.1"/>
    </source>
</evidence>
<name>A0ABS8IF95_9NOSO</name>
<gene>
    <name evidence="1" type="ORF">LC586_27940</name>
</gene>
<keyword evidence="2" id="KW-1185">Reference proteome</keyword>
<accession>A0ABS8IF95</accession>
<comment type="caution">
    <text evidence="1">The sequence shown here is derived from an EMBL/GenBank/DDBJ whole genome shotgun (WGS) entry which is preliminary data.</text>
</comment>
<dbReference type="EMBL" id="JAIVFQ010000062">
    <property type="protein sequence ID" value="MCC5602920.1"/>
    <property type="molecule type" value="Genomic_DNA"/>
</dbReference>
<sequence length="57" mass="6805">MALNKNESDVYDGLRLRFLLAPLLKRRSLNFTHFTIWATCNSNLRKIYSQKYKINID</sequence>